<comment type="caution">
    <text evidence="1">The sequence shown here is derived from an EMBL/GenBank/DDBJ whole genome shotgun (WGS) entry which is preliminary data.</text>
</comment>
<reference evidence="1 2" key="1">
    <citation type="submission" date="2021-06" db="EMBL/GenBank/DDBJ databases">
        <title>Nitratireductor porphyridii sp. nov., isolated from a small marine red alga, Porphyridium purpureum in South Korea.</title>
        <authorList>
            <person name="Kim K.H."/>
            <person name="Kristyanto S."/>
            <person name="Jeon C.O."/>
        </authorList>
    </citation>
    <scope>NUCLEOTIDE SEQUENCE [LARGE SCALE GENOMIC DNA]</scope>
    <source>
        <strain evidence="1 2">R6</strain>
    </source>
</reference>
<dbReference type="EMBL" id="JAHSQO010000008">
    <property type="protein sequence ID" value="MBY8918876.1"/>
    <property type="molecule type" value="Genomic_DNA"/>
</dbReference>
<dbReference type="Proteomes" id="UP000777661">
    <property type="component" value="Unassembled WGS sequence"/>
</dbReference>
<gene>
    <name evidence="1" type="ORF">KVG22_19910</name>
</gene>
<dbReference type="InterPro" id="IPR036336">
    <property type="entry name" value="Tscrpt_rep_TraM_sf"/>
</dbReference>
<dbReference type="InterPro" id="IPR015309">
    <property type="entry name" value="Tscrpt_rep_TraM"/>
</dbReference>
<organism evidence="1 2">
    <name type="scientific">Nitratireductor rhodophyticola</name>
    <dbReference type="NCBI Taxonomy" id="2854036"/>
    <lineage>
        <taxon>Bacteria</taxon>
        <taxon>Pseudomonadati</taxon>
        <taxon>Pseudomonadota</taxon>
        <taxon>Alphaproteobacteria</taxon>
        <taxon>Hyphomicrobiales</taxon>
        <taxon>Phyllobacteriaceae</taxon>
        <taxon>Nitratireductor</taxon>
    </lineage>
</organism>
<accession>A0ABS7RFY5</accession>
<dbReference type="Pfam" id="PF09228">
    <property type="entry name" value="Prok-TraM"/>
    <property type="match status" value="1"/>
</dbReference>
<name>A0ABS7RFY5_9HYPH</name>
<dbReference type="SUPFAM" id="SSF109631">
    <property type="entry name" value="Transcriptional repressor TraM"/>
    <property type="match status" value="1"/>
</dbReference>
<evidence type="ECO:0000313" key="1">
    <source>
        <dbReference type="EMBL" id="MBY8918876.1"/>
    </source>
</evidence>
<dbReference type="Gene3D" id="1.10.287.160">
    <property type="entry name" value="HR1 repeat"/>
    <property type="match status" value="1"/>
</dbReference>
<keyword evidence="2" id="KW-1185">Reference proteome</keyword>
<sequence>MRTKLDVDIGPGRAARSIQALLTGLTEHELKQVAIAVIRENRNRLQNAHELFEELDRLVAAGSTDEHLAQLRHDYRIAMLNLHAQHQVVSLVVEHLGFVPEVDGQRPVLN</sequence>
<protein>
    <submittedName>
        <fullName evidence="1">Transcriptional repressor TraM</fullName>
    </submittedName>
</protein>
<proteinExistence type="predicted"/>
<evidence type="ECO:0000313" key="2">
    <source>
        <dbReference type="Proteomes" id="UP000777661"/>
    </source>
</evidence>
<dbReference type="RefSeq" id="WP_223006679.1">
    <property type="nucleotide sequence ID" value="NZ_CBDDPV010000002.1"/>
</dbReference>